<dbReference type="Pfam" id="PF13505">
    <property type="entry name" value="OMP_b-brl"/>
    <property type="match status" value="1"/>
</dbReference>
<gene>
    <name evidence="3" type="ORF">MNBD_GAMMA08-2028</name>
</gene>
<dbReference type="InterPro" id="IPR027385">
    <property type="entry name" value="Beta-barrel_OMP"/>
</dbReference>
<organism evidence="3">
    <name type="scientific">hydrothermal vent metagenome</name>
    <dbReference type="NCBI Taxonomy" id="652676"/>
    <lineage>
        <taxon>unclassified sequences</taxon>
        <taxon>metagenomes</taxon>
        <taxon>ecological metagenomes</taxon>
    </lineage>
</organism>
<dbReference type="GO" id="GO:0009279">
    <property type="term" value="C:cell outer membrane"/>
    <property type="evidence" value="ECO:0007669"/>
    <property type="project" value="InterPro"/>
</dbReference>
<feature type="domain" description="Outer membrane protein beta-barrel" evidence="2">
    <location>
        <begin position="6"/>
        <end position="237"/>
    </location>
</feature>
<dbReference type="AlphaFoldDB" id="A0A3B0X6Y7"/>
<evidence type="ECO:0000259" key="2">
    <source>
        <dbReference type="Pfam" id="PF13505"/>
    </source>
</evidence>
<evidence type="ECO:0000313" key="3">
    <source>
        <dbReference type="EMBL" id="VAW63501.1"/>
    </source>
</evidence>
<proteinExistence type="predicted"/>
<dbReference type="EMBL" id="UOFH01000252">
    <property type="protein sequence ID" value="VAW63501.1"/>
    <property type="molecule type" value="Genomic_DNA"/>
</dbReference>
<protein>
    <recommendedName>
        <fullName evidence="2">Outer membrane protein beta-barrel domain-containing protein</fullName>
    </recommendedName>
</protein>
<accession>A0A3B0X6Y7</accession>
<dbReference type="Gene3D" id="2.40.160.20">
    <property type="match status" value="1"/>
</dbReference>
<keyword evidence="1" id="KW-0732">Signal</keyword>
<evidence type="ECO:0000256" key="1">
    <source>
        <dbReference type="ARBA" id="ARBA00022729"/>
    </source>
</evidence>
<dbReference type="SUPFAM" id="SSF56925">
    <property type="entry name" value="OMPA-like"/>
    <property type="match status" value="1"/>
</dbReference>
<name>A0A3B0X6Y7_9ZZZZ</name>
<dbReference type="InterPro" id="IPR011250">
    <property type="entry name" value="OMP/PagP_B-barrel"/>
</dbReference>
<sequence length="237" mass="26486">MKFRFIVLILCSLVVLPASATNFYIGVNAGLMNQSGTFNVIDGELDPTVGLDRPKDYFLEESDDLTYSGYVGYKLGSDLFIEVGYAKNSEVKGETRRLSSFPPEAERGAFEDYETNYVYTSFVGIWPMGKRWAISTRLGFSVWNIDYTQSSSDIPASGELPTREQIESGEVPVNNILITKLSDNTSALLLGLGISYALNRNIEFKLAVENHFLDFSFTNVELDYTSLSYTLGVAYHF</sequence>
<reference evidence="3" key="1">
    <citation type="submission" date="2018-06" db="EMBL/GenBank/DDBJ databases">
        <authorList>
            <person name="Zhirakovskaya E."/>
        </authorList>
    </citation>
    <scope>NUCLEOTIDE SEQUENCE</scope>
</reference>